<accession>A0A8T0INU9</accession>
<gene>
    <name evidence="3" type="ORF">KC19_3G226700</name>
</gene>
<sequence>MKQGPNAGQLRGAEVMKGTSKSSLAAAMSIASSPTLMGLSDVLDGTADWLNGQNGSLRGLLGGNVMQNGDRARELKLADCLKELASFQRAVLEELQEEDPIQPKDLNSALFQAGLFQPKREKDTESVSSDVGATVSEGVVRKGGNVGATKNSRRREVKDVQQRPWSFSTKSSVRPLKVDVGLSKPGERMTRVSKKSPVVVAKPRQYIIHSNPLATGRRLSATPSKRRESLVESPTKCRRMSNSPSFKSKSAEKKKNGVGLQASNVAGRMKPLERTPTSKGESKGSKLTDRQKELLKRVMINSPMAGKKRIYRDKAAGLTSSVDLSAAARRARRLSQVLRSEHEIKHQNQEYAKELQQLRRQYATKEEEVDRAQSAGMLLRQVCSNQAEELKAYKNAFPTLMKDMSDLRENYHKQEKELQLELSTKLSLQAEVSKLRDRVDGLTSDIKQTRTLNTVLAERVHQYEKSQCTSCRLHINQKPMKKEISPLSGKNKVGSFRTPPRPRSDSLLGRRNSPKASVTSMKEGENIYQQERKKTPLKGTGEQEQNDSALHERCENISQGLSNADGPPVDALKNRISSLLFTASQALENQHRAM</sequence>
<feature type="region of interest" description="Disordered" evidence="2">
    <location>
        <begin position="215"/>
        <end position="290"/>
    </location>
</feature>
<organism evidence="3 4">
    <name type="scientific">Ceratodon purpureus</name>
    <name type="common">Fire moss</name>
    <name type="synonym">Dicranum purpureum</name>
    <dbReference type="NCBI Taxonomy" id="3225"/>
    <lineage>
        <taxon>Eukaryota</taxon>
        <taxon>Viridiplantae</taxon>
        <taxon>Streptophyta</taxon>
        <taxon>Embryophyta</taxon>
        <taxon>Bryophyta</taxon>
        <taxon>Bryophytina</taxon>
        <taxon>Bryopsida</taxon>
        <taxon>Dicranidae</taxon>
        <taxon>Pseudoditrichales</taxon>
        <taxon>Ditrichaceae</taxon>
        <taxon>Ceratodon</taxon>
    </lineage>
</organism>
<keyword evidence="4" id="KW-1185">Reference proteome</keyword>
<feature type="compositionally biased region" description="Basic and acidic residues" evidence="2">
    <location>
        <begin position="522"/>
        <end position="534"/>
    </location>
</feature>
<feature type="coiled-coil region" evidence="1">
    <location>
        <begin position="341"/>
        <end position="375"/>
    </location>
</feature>
<comment type="caution">
    <text evidence="3">The sequence shown here is derived from an EMBL/GenBank/DDBJ whole genome shotgun (WGS) entry which is preliminary data.</text>
</comment>
<name>A0A8T0INU9_CERPU</name>
<feature type="region of interest" description="Disordered" evidence="2">
    <location>
        <begin position="480"/>
        <end position="549"/>
    </location>
</feature>
<protein>
    <submittedName>
        <fullName evidence="3">Uncharacterized protein</fullName>
    </submittedName>
</protein>
<feature type="region of interest" description="Disordered" evidence="2">
    <location>
        <begin position="142"/>
        <end position="168"/>
    </location>
</feature>
<dbReference type="PANTHER" id="PTHR35493:SF1">
    <property type="entry name" value="STRUCTURAL MAINTENANCE OF CHROMOSOMES PROTEIN"/>
    <property type="match status" value="1"/>
</dbReference>
<feature type="coiled-coil region" evidence="1">
    <location>
        <begin position="401"/>
        <end position="445"/>
    </location>
</feature>
<reference evidence="3" key="1">
    <citation type="submission" date="2020-06" db="EMBL/GenBank/DDBJ databases">
        <title>WGS assembly of Ceratodon purpureus strain R40.</title>
        <authorList>
            <person name="Carey S.B."/>
            <person name="Jenkins J."/>
            <person name="Shu S."/>
            <person name="Lovell J.T."/>
            <person name="Sreedasyam A."/>
            <person name="Maumus F."/>
            <person name="Tiley G.P."/>
            <person name="Fernandez-Pozo N."/>
            <person name="Barry K."/>
            <person name="Chen C."/>
            <person name="Wang M."/>
            <person name="Lipzen A."/>
            <person name="Daum C."/>
            <person name="Saski C.A."/>
            <person name="Payton A.C."/>
            <person name="Mcbreen J.C."/>
            <person name="Conrad R.E."/>
            <person name="Kollar L.M."/>
            <person name="Olsson S."/>
            <person name="Huttunen S."/>
            <person name="Landis J.B."/>
            <person name="Wickett N.J."/>
            <person name="Johnson M.G."/>
            <person name="Rensing S.A."/>
            <person name="Grimwood J."/>
            <person name="Schmutz J."/>
            <person name="Mcdaniel S.F."/>
        </authorList>
    </citation>
    <scope>NUCLEOTIDE SEQUENCE</scope>
    <source>
        <strain evidence="3">R40</strain>
    </source>
</reference>
<evidence type="ECO:0000256" key="1">
    <source>
        <dbReference type="SAM" id="Coils"/>
    </source>
</evidence>
<keyword evidence="1" id="KW-0175">Coiled coil</keyword>
<dbReference type="EMBL" id="CM026423">
    <property type="protein sequence ID" value="KAG0584669.1"/>
    <property type="molecule type" value="Genomic_DNA"/>
</dbReference>
<feature type="compositionally biased region" description="Basic and acidic residues" evidence="2">
    <location>
        <begin position="280"/>
        <end position="290"/>
    </location>
</feature>
<evidence type="ECO:0000313" key="4">
    <source>
        <dbReference type="Proteomes" id="UP000822688"/>
    </source>
</evidence>
<dbReference type="PANTHER" id="PTHR35493">
    <property type="entry name" value="STRUCTURAL MAINTENANCE OF CHROMOSOMES PROTEIN"/>
    <property type="match status" value="1"/>
</dbReference>
<dbReference type="Proteomes" id="UP000822688">
    <property type="component" value="Chromosome 3"/>
</dbReference>
<evidence type="ECO:0000256" key="2">
    <source>
        <dbReference type="SAM" id="MobiDB-lite"/>
    </source>
</evidence>
<proteinExistence type="predicted"/>
<dbReference type="AlphaFoldDB" id="A0A8T0INU9"/>
<evidence type="ECO:0000313" key="3">
    <source>
        <dbReference type="EMBL" id="KAG0584669.1"/>
    </source>
</evidence>